<dbReference type="EMBL" id="JARGEI010000017">
    <property type="protein sequence ID" value="KAJ8716511.1"/>
    <property type="molecule type" value="Genomic_DNA"/>
</dbReference>
<keyword evidence="1" id="KW-0732">Signal</keyword>
<evidence type="ECO:0000313" key="2">
    <source>
        <dbReference type="EMBL" id="KAJ8716511.1"/>
    </source>
</evidence>
<accession>A0AAD7YJ59</accession>
<name>A0AAD7YJ59_MYTSE</name>
<gene>
    <name evidence="2" type="ORF">PYW07_003138</name>
</gene>
<evidence type="ECO:0000313" key="3">
    <source>
        <dbReference type="Proteomes" id="UP001231518"/>
    </source>
</evidence>
<organism evidence="2 3">
    <name type="scientific">Mythimna separata</name>
    <name type="common">Oriental armyworm</name>
    <name type="synonym">Pseudaletia separata</name>
    <dbReference type="NCBI Taxonomy" id="271217"/>
    <lineage>
        <taxon>Eukaryota</taxon>
        <taxon>Metazoa</taxon>
        <taxon>Ecdysozoa</taxon>
        <taxon>Arthropoda</taxon>
        <taxon>Hexapoda</taxon>
        <taxon>Insecta</taxon>
        <taxon>Pterygota</taxon>
        <taxon>Neoptera</taxon>
        <taxon>Endopterygota</taxon>
        <taxon>Lepidoptera</taxon>
        <taxon>Glossata</taxon>
        <taxon>Ditrysia</taxon>
        <taxon>Noctuoidea</taxon>
        <taxon>Noctuidae</taxon>
        <taxon>Noctuinae</taxon>
        <taxon>Hadenini</taxon>
        <taxon>Mythimna</taxon>
    </lineage>
</organism>
<keyword evidence="3" id="KW-1185">Reference proteome</keyword>
<reference evidence="2" key="1">
    <citation type="submission" date="2023-03" db="EMBL/GenBank/DDBJ databases">
        <title>Chromosome-level genomes of two armyworms, Mythimna separata and Mythimna loreyi, provide insights into the biosynthesis and reception of sex pheromones.</title>
        <authorList>
            <person name="Zhao H."/>
        </authorList>
    </citation>
    <scope>NUCLEOTIDE SEQUENCE</scope>
    <source>
        <strain evidence="2">BeijingLab</strain>
        <tissue evidence="2">Pupa</tissue>
    </source>
</reference>
<protein>
    <submittedName>
        <fullName evidence="2">Uncharacterized protein</fullName>
    </submittedName>
</protein>
<dbReference type="Proteomes" id="UP001231518">
    <property type="component" value="Chromosome 14"/>
</dbReference>
<comment type="caution">
    <text evidence="2">The sequence shown here is derived from an EMBL/GenBank/DDBJ whole genome shotgun (WGS) entry which is preliminary data.</text>
</comment>
<proteinExistence type="predicted"/>
<dbReference type="AlphaFoldDB" id="A0AAD7YJ59"/>
<feature type="signal peptide" evidence="1">
    <location>
        <begin position="1"/>
        <end position="17"/>
    </location>
</feature>
<sequence length="290" mass="32061">MFRLLALLSTLVVSTLGWHAPGLKVRFDFTCVGIGMKAFIELPQNITAAAASGWVQVTSPDGPEGLESLKLWCPRTEYTVCLYFDDEGYVAGTQVALPLGSLSNAELGEGFKAWTAVIDDTTKNYYTLQQYYVSKETLARSATSKAARNSSLLLQEDSLWVSGIDGELFEISTKASDITDGNSLFTKQQCIPGMGHHYYYNMTTSSECIDELMFPWFPLIDQDQLIGIGFNVFGHHTPGSTNSFEDSGVTAVRYTVPNGPECLYEMADRVGQVTMHTYFIDNPYSVFCMV</sequence>
<evidence type="ECO:0000256" key="1">
    <source>
        <dbReference type="SAM" id="SignalP"/>
    </source>
</evidence>
<feature type="chain" id="PRO_5042264274" evidence="1">
    <location>
        <begin position="18"/>
        <end position="290"/>
    </location>
</feature>